<name>A0ABW1XH50_9ALTE</name>
<dbReference type="Proteomes" id="UP001596364">
    <property type="component" value="Unassembled WGS sequence"/>
</dbReference>
<keyword evidence="2" id="KW-1185">Reference proteome</keyword>
<organism evidence="1 2">
    <name type="scientific">Pseudobowmanella zhangzhouensis</name>
    <dbReference type="NCBI Taxonomy" id="1537679"/>
    <lineage>
        <taxon>Bacteria</taxon>
        <taxon>Pseudomonadati</taxon>
        <taxon>Pseudomonadota</taxon>
        <taxon>Gammaproteobacteria</taxon>
        <taxon>Alteromonadales</taxon>
        <taxon>Alteromonadaceae</taxon>
    </lineage>
</organism>
<dbReference type="RefSeq" id="WP_131259201.1">
    <property type="nucleotide sequence ID" value="NZ_JBHSUS010000001.1"/>
</dbReference>
<comment type="caution">
    <text evidence="1">The sequence shown here is derived from an EMBL/GenBank/DDBJ whole genome shotgun (WGS) entry which is preliminary data.</text>
</comment>
<dbReference type="EMBL" id="JBHSUS010000001">
    <property type="protein sequence ID" value="MFC6439101.1"/>
    <property type="molecule type" value="Genomic_DNA"/>
</dbReference>
<gene>
    <name evidence="1" type="ORF">ACFP85_02895</name>
</gene>
<proteinExistence type="predicted"/>
<protein>
    <submittedName>
        <fullName evidence="1">Uncharacterized protein</fullName>
    </submittedName>
</protein>
<accession>A0ABW1XH50</accession>
<evidence type="ECO:0000313" key="1">
    <source>
        <dbReference type="EMBL" id="MFC6439101.1"/>
    </source>
</evidence>
<reference evidence="2" key="1">
    <citation type="journal article" date="2019" name="Int. J. Syst. Evol. Microbiol.">
        <title>The Global Catalogue of Microorganisms (GCM) 10K type strain sequencing project: providing services to taxonomists for standard genome sequencing and annotation.</title>
        <authorList>
            <consortium name="The Broad Institute Genomics Platform"/>
            <consortium name="The Broad Institute Genome Sequencing Center for Infectious Disease"/>
            <person name="Wu L."/>
            <person name="Ma J."/>
        </authorList>
    </citation>
    <scope>NUCLEOTIDE SEQUENCE [LARGE SCALE GENOMIC DNA]</scope>
    <source>
        <strain evidence="2">CGMCC 1.16031</strain>
    </source>
</reference>
<evidence type="ECO:0000313" key="2">
    <source>
        <dbReference type="Proteomes" id="UP001596364"/>
    </source>
</evidence>
<sequence>MIMWLLGQPLVDSEELAREARLADLHANGHRRQTLGRIKHIAGRADTLALCFAAGAIHGATKSTSNQLTSLLSLARWIV</sequence>